<dbReference type="Proteomes" id="UP000011115">
    <property type="component" value="Unassembled WGS sequence"/>
</dbReference>
<dbReference type="Gramene" id="PGSC0003DMT400073962">
    <property type="protein sequence ID" value="PGSC0003DMT400073962"/>
    <property type="gene ID" value="PGSC0003DMG400028742"/>
</dbReference>
<evidence type="ECO:0000256" key="1">
    <source>
        <dbReference type="SAM" id="MobiDB-lite"/>
    </source>
</evidence>
<reference evidence="2" key="2">
    <citation type="submission" date="2015-06" db="UniProtKB">
        <authorList>
            <consortium name="EnsemblPlants"/>
        </authorList>
    </citation>
    <scope>IDENTIFICATION</scope>
    <source>
        <strain evidence="2">DM1-3 516 R44</strain>
    </source>
</reference>
<keyword evidence="3" id="KW-1185">Reference proteome</keyword>
<dbReference type="AlphaFoldDB" id="M1CSX4"/>
<accession>M1CSX4</accession>
<dbReference type="EnsemblPlants" id="PGSC0003DMT400073962">
    <property type="protein sequence ID" value="PGSC0003DMT400073962"/>
    <property type="gene ID" value="PGSC0003DMG400028742"/>
</dbReference>
<evidence type="ECO:0000313" key="2">
    <source>
        <dbReference type="EnsemblPlants" id="PGSC0003DMT400073962"/>
    </source>
</evidence>
<evidence type="ECO:0000313" key="3">
    <source>
        <dbReference type="Proteomes" id="UP000011115"/>
    </source>
</evidence>
<dbReference type="HOGENOM" id="CLU_2201733_0_0_1"/>
<sequence>MPYRRQIQATFHDLPAAAVGLMDTLLSIEPEYRGTAALALQGEFFTTEPFACDPLSLPRCPPRNEMDAKETKMIREFNAGLQRSVDRRRLRNRLEKTNEKVSGGVLNE</sequence>
<proteinExistence type="predicted"/>
<name>M1CSX4_SOLTU</name>
<protein>
    <submittedName>
        <fullName evidence="2">Serine/threonine-protein kinase cdk9</fullName>
    </submittedName>
</protein>
<feature type="region of interest" description="Disordered" evidence="1">
    <location>
        <begin position="88"/>
        <end position="108"/>
    </location>
</feature>
<reference evidence="3" key="1">
    <citation type="journal article" date="2011" name="Nature">
        <title>Genome sequence and analysis of the tuber crop potato.</title>
        <authorList>
            <consortium name="The Potato Genome Sequencing Consortium"/>
        </authorList>
    </citation>
    <scope>NUCLEOTIDE SEQUENCE [LARGE SCALE GENOMIC DNA]</scope>
    <source>
        <strain evidence="3">cv. DM1-3 516 R44</strain>
    </source>
</reference>
<organism evidence="2 3">
    <name type="scientific">Solanum tuberosum</name>
    <name type="common">Potato</name>
    <dbReference type="NCBI Taxonomy" id="4113"/>
    <lineage>
        <taxon>Eukaryota</taxon>
        <taxon>Viridiplantae</taxon>
        <taxon>Streptophyta</taxon>
        <taxon>Embryophyta</taxon>
        <taxon>Tracheophyta</taxon>
        <taxon>Spermatophyta</taxon>
        <taxon>Magnoliopsida</taxon>
        <taxon>eudicotyledons</taxon>
        <taxon>Gunneridae</taxon>
        <taxon>Pentapetalae</taxon>
        <taxon>asterids</taxon>
        <taxon>lamiids</taxon>
        <taxon>Solanales</taxon>
        <taxon>Solanaceae</taxon>
        <taxon>Solanoideae</taxon>
        <taxon>Solaneae</taxon>
        <taxon>Solanum</taxon>
    </lineage>
</organism>
<feature type="compositionally biased region" description="Basic and acidic residues" evidence="1">
    <location>
        <begin position="88"/>
        <end position="99"/>
    </location>
</feature>
<dbReference type="Gene3D" id="1.10.510.10">
    <property type="entry name" value="Transferase(Phosphotransferase) domain 1"/>
    <property type="match status" value="1"/>
</dbReference>